<dbReference type="AlphaFoldDB" id="A0A4V0YKH9"/>
<gene>
    <name evidence="1" type="ORF">CUN61_26105</name>
</gene>
<evidence type="ECO:0000313" key="2">
    <source>
        <dbReference type="Proteomes" id="UP000291121"/>
    </source>
</evidence>
<name>A0A4V0YKH9_9PSED</name>
<sequence>MPWYKSGTVSVTSNSNAVIGTGTTFLSNGRVGDAFRGPDGAWYEIINIASDTAMSISPVYNGATNAAGAYALAPMQGYVKDSADALRSLVNTYGAKLAALGTTGNYDLLPVTKGGTGGDTAASARANLGLVLQSGVSDATDGRILGVGAFGWNGGTVISMPNTALVRDLTVPGVYGFGSGGLDLPVVGQAWYVRVCRHGALILLEALGMASANQGQYLTQNYNGSVWSGWVRQALAGANSDITSLTGLTTALSVGQGGTGVTSLASLLSALGLTEAYKKSNIVGTVSQSGGTPTGAIIETGTTANGTYTKWADGTMICTRKVNLGVPGWTLINSPIYYYAAPGFDYAASFVGVPVVEVSISYSSTVFAWAAQGSTLATSSKGPAVVILTYSGTNSVISFDQVAIGRWF</sequence>
<dbReference type="EMBL" id="CP024767">
    <property type="protein sequence ID" value="QAY87204.1"/>
    <property type="molecule type" value="Genomic_DNA"/>
</dbReference>
<proteinExistence type="predicted"/>
<protein>
    <submittedName>
        <fullName evidence="1">Phage tail protein</fullName>
    </submittedName>
</protein>
<accession>A0A4V0YKH9</accession>
<reference evidence="1 2" key="1">
    <citation type="submission" date="2017-11" db="EMBL/GenBank/DDBJ databases">
        <title>Genome sequence of Pseudomonas arsenicoxydans ACM1.</title>
        <authorList>
            <person name="Nascimento F.X."/>
        </authorList>
    </citation>
    <scope>NUCLEOTIDE SEQUENCE [LARGE SCALE GENOMIC DNA]</scope>
    <source>
        <strain evidence="1 2">ACM1</strain>
    </source>
</reference>
<dbReference type="Proteomes" id="UP000291121">
    <property type="component" value="Chromosome"/>
</dbReference>
<organism evidence="1 2">
    <name type="scientific">Pseudomonas arsenicoxydans</name>
    <dbReference type="NCBI Taxonomy" id="702115"/>
    <lineage>
        <taxon>Bacteria</taxon>
        <taxon>Pseudomonadati</taxon>
        <taxon>Pseudomonadota</taxon>
        <taxon>Gammaproteobacteria</taxon>
        <taxon>Pseudomonadales</taxon>
        <taxon>Pseudomonadaceae</taxon>
        <taxon>Pseudomonas</taxon>
    </lineage>
</organism>
<evidence type="ECO:0000313" key="1">
    <source>
        <dbReference type="EMBL" id="QAY87204.1"/>
    </source>
</evidence>
<dbReference type="RefSeq" id="WP_208669167.1">
    <property type="nucleotide sequence ID" value="NZ_CP024767.1"/>
</dbReference>
<keyword evidence="2" id="KW-1185">Reference proteome</keyword>